<protein>
    <submittedName>
        <fullName evidence="1">Uncharacterized protein</fullName>
    </submittedName>
</protein>
<gene>
    <name evidence="1" type="primary">ORF74340</name>
</gene>
<reference evidence="1" key="1">
    <citation type="submission" date="2014-12" db="EMBL/GenBank/DDBJ databases">
        <title>Insight into the proteome of Arion vulgaris.</title>
        <authorList>
            <person name="Aradska J."/>
            <person name="Bulat T."/>
            <person name="Smidak R."/>
            <person name="Sarate P."/>
            <person name="Gangsoo J."/>
            <person name="Sialana F."/>
            <person name="Bilban M."/>
            <person name="Lubec G."/>
        </authorList>
    </citation>
    <scope>NUCLEOTIDE SEQUENCE</scope>
    <source>
        <tissue evidence="1">Skin</tissue>
    </source>
</reference>
<proteinExistence type="predicted"/>
<sequence>NEKEQYSLLSKNEEQFDLNHDVTSLTHLTTNSHLQHFDNVVNSPDTLDNSMSTLGSQEHQISMTSYSGKLTSSEVSMDFPTAETSTQIVVASSTPAQLISDNEDSA</sequence>
<dbReference type="AlphaFoldDB" id="A0A0B6ZQ44"/>
<evidence type="ECO:0000313" key="1">
    <source>
        <dbReference type="EMBL" id="CEK70487.1"/>
    </source>
</evidence>
<accession>A0A0B6ZQ44</accession>
<organism evidence="1">
    <name type="scientific">Arion vulgaris</name>
    <dbReference type="NCBI Taxonomy" id="1028688"/>
    <lineage>
        <taxon>Eukaryota</taxon>
        <taxon>Metazoa</taxon>
        <taxon>Spiralia</taxon>
        <taxon>Lophotrochozoa</taxon>
        <taxon>Mollusca</taxon>
        <taxon>Gastropoda</taxon>
        <taxon>Heterobranchia</taxon>
        <taxon>Euthyneura</taxon>
        <taxon>Panpulmonata</taxon>
        <taxon>Eupulmonata</taxon>
        <taxon>Stylommatophora</taxon>
        <taxon>Helicina</taxon>
        <taxon>Arionoidea</taxon>
        <taxon>Arionidae</taxon>
        <taxon>Arion</taxon>
    </lineage>
</organism>
<dbReference type="EMBL" id="HACG01023622">
    <property type="protein sequence ID" value="CEK70487.1"/>
    <property type="molecule type" value="Transcribed_RNA"/>
</dbReference>
<feature type="non-terminal residue" evidence="1">
    <location>
        <position position="106"/>
    </location>
</feature>
<feature type="non-terminal residue" evidence="1">
    <location>
        <position position="1"/>
    </location>
</feature>
<name>A0A0B6ZQ44_9EUPU</name>